<protein>
    <submittedName>
        <fullName evidence="1">Uncharacterized protein</fullName>
    </submittedName>
</protein>
<dbReference type="RefSeq" id="WP_040072145.1">
    <property type="nucleotide sequence ID" value="NZ_CP144470.1"/>
</dbReference>
<accession>A0A0C2I0H6</accession>
<dbReference type="EMBL" id="JXDG01000126">
    <property type="protein sequence ID" value="KIH80470.1"/>
    <property type="molecule type" value="Genomic_DNA"/>
</dbReference>
<proteinExistence type="predicted"/>
<dbReference type="AlphaFoldDB" id="A0A0C2I0H6"/>
<dbReference type="PATRIC" id="fig|226910.6.peg.5802"/>
<sequence length="113" mass="12797">MNTLTIKSWCKASSDQRSIPMGEIHFHVNDDDHLRMEEAEEHLQQTHEPEVMIDVDMTTMELITPEECGPLSDCQLRVYLSAGDQRGQFHLVGHRASDGSLIYTNAVMIDQLG</sequence>
<evidence type="ECO:0000313" key="2">
    <source>
        <dbReference type="Proteomes" id="UP000031535"/>
    </source>
</evidence>
<evidence type="ECO:0000313" key="1">
    <source>
        <dbReference type="EMBL" id="KIH80470.1"/>
    </source>
</evidence>
<gene>
    <name evidence="1" type="ORF">UCMB321_5815</name>
</gene>
<keyword evidence="2" id="KW-1185">Reference proteome</keyword>
<dbReference type="Proteomes" id="UP000031535">
    <property type="component" value="Unassembled WGS sequence"/>
</dbReference>
<name>A0A0C2I0H6_9PSED</name>
<organism evidence="1 2">
    <name type="scientific">Pseudomonas batumici</name>
    <dbReference type="NCBI Taxonomy" id="226910"/>
    <lineage>
        <taxon>Bacteria</taxon>
        <taxon>Pseudomonadati</taxon>
        <taxon>Pseudomonadota</taxon>
        <taxon>Gammaproteobacteria</taxon>
        <taxon>Pseudomonadales</taxon>
        <taxon>Pseudomonadaceae</taxon>
        <taxon>Pseudomonas</taxon>
    </lineage>
</organism>
<dbReference type="OrthoDB" id="6088841at2"/>
<reference evidence="1 2" key="1">
    <citation type="submission" date="2015-01" db="EMBL/GenBank/DDBJ databases">
        <title>Complete genome of Pseudomonas batumici UCM B-321 producer of the batumin antibiotic with strong antistaphilococcal and potential anticancer activity.</title>
        <authorList>
            <person name="Klochko V.V."/>
            <person name="Zelena L.B."/>
            <person name="Elena K.A."/>
            <person name="Reva O.N."/>
        </authorList>
    </citation>
    <scope>NUCLEOTIDE SEQUENCE [LARGE SCALE GENOMIC DNA]</scope>
    <source>
        <strain evidence="1 2">UCM B-321</strain>
    </source>
</reference>
<comment type="caution">
    <text evidence="1">The sequence shown here is derived from an EMBL/GenBank/DDBJ whole genome shotgun (WGS) entry which is preliminary data.</text>
</comment>